<name>B3QPL8_CHLP8</name>
<protein>
    <submittedName>
        <fullName evidence="2">Uncharacterized protein</fullName>
    </submittedName>
</protein>
<feature type="transmembrane region" description="Helical" evidence="1">
    <location>
        <begin position="24"/>
        <end position="42"/>
    </location>
</feature>
<keyword evidence="1" id="KW-0472">Membrane</keyword>
<dbReference type="HOGENOM" id="CLU_3078102_0_0_10"/>
<dbReference type="KEGG" id="cpc:Cpar_1473"/>
<organism evidence="2 3">
    <name type="scientific">Chlorobaculum parvum (strain DSM 263 / NCIMB 8327)</name>
    <name type="common">Chlorobium vibrioforme subsp. thiosulfatophilum</name>
    <dbReference type="NCBI Taxonomy" id="517417"/>
    <lineage>
        <taxon>Bacteria</taxon>
        <taxon>Pseudomonadati</taxon>
        <taxon>Chlorobiota</taxon>
        <taxon>Chlorobiia</taxon>
        <taxon>Chlorobiales</taxon>
        <taxon>Chlorobiaceae</taxon>
        <taxon>Chlorobaculum</taxon>
    </lineage>
</organism>
<gene>
    <name evidence="2" type="ordered locus">Cpar_1473</name>
</gene>
<keyword evidence="1" id="KW-1133">Transmembrane helix</keyword>
<dbReference type="EMBL" id="CP001099">
    <property type="protein sequence ID" value="ACF11871.1"/>
    <property type="molecule type" value="Genomic_DNA"/>
</dbReference>
<accession>B3QPL8</accession>
<sequence>MGYLLNMGELITSLINTVTDLSPTTQAIGVSVMGVIGVWLTVKNLERKSGAY</sequence>
<evidence type="ECO:0000313" key="3">
    <source>
        <dbReference type="Proteomes" id="UP000008811"/>
    </source>
</evidence>
<keyword evidence="1" id="KW-0812">Transmembrane</keyword>
<dbReference type="Proteomes" id="UP000008811">
    <property type="component" value="Chromosome"/>
</dbReference>
<dbReference type="AlphaFoldDB" id="B3QPL8"/>
<reference evidence="2" key="1">
    <citation type="submission" date="2008-06" db="EMBL/GenBank/DDBJ databases">
        <title>Complete sequence of Chlorobaculum parvum NCIB 8327.</title>
        <authorList>
            <consortium name="US DOE Joint Genome Institute"/>
            <person name="Lucas S."/>
            <person name="Copeland A."/>
            <person name="Lapidus A."/>
            <person name="Glavina del Rio T."/>
            <person name="Dalin E."/>
            <person name="Tice H."/>
            <person name="Bruce D."/>
            <person name="Goodwin L."/>
            <person name="Pitluck S."/>
            <person name="Schmutz J."/>
            <person name="Larimer F."/>
            <person name="Land M."/>
            <person name="Hauser L."/>
            <person name="Kyrpides N."/>
            <person name="Mikhailova N."/>
            <person name="Zhao F."/>
            <person name="Li T."/>
            <person name="Liu Z."/>
            <person name="Overmann J."/>
            <person name="Bryant D.A."/>
            <person name="Richardson P."/>
        </authorList>
    </citation>
    <scope>NUCLEOTIDE SEQUENCE [LARGE SCALE GENOMIC DNA]</scope>
    <source>
        <strain evidence="2">NCIB 8327</strain>
    </source>
</reference>
<keyword evidence="3" id="KW-1185">Reference proteome</keyword>
<proteinExistence type="predicted"/>
<evidence type="ECO:0000313" key="2">
    <source>
        <dbReference type="EMBL" id="ACF11871.1"/>
    </source>
</evidence>
<evidence type="ECO:0000256" key="1">
    <source>
        <dbReference type="SAM" id="Phobius"/>
    </source>
</evidence>